<keyword evidence="1" id="KW-0732">Signal</keyword>
<evidence type="ECO:0000313" key="2">
    <source>
        <dbReference type="EMBL" id="VDD30007.1"/>
    </source>
</evidence>
<evidence type="ECO:0008006" key="3">
    <source>
        <dbReference type="Google" id="ProtNLM"/>
    </source>
</evidence>
<feature type="signal peptide" evidence="1">
    <location>
        <begin position="1"/>
        <end position="20"/>
    </location>
</feature>
<protein>
    <recommendedName>
        <fullName evidence="3">Glycine-rich protein</fullName>
    </recommendedName>
</protein>
<dbReference type="InterPro" id="IPR010800">
    <property type="entry name" value="GRP"/>
</dbReference>
<dbReference type="AlphaFoldDB" id="A0A3P6DFE8"/>
<proteinExistence type="predicted"/>
<name>A0A3P6DFE8_BRAOL</name>
<dbReference type="EMBL" id="LR031875">
    <property type="protein sequence ID" value="VDD30007.1"/>
    <property type="molecule type" value="Genomic_DNA"/>
</dbReference>
<sequence length="99" mass="10270">MPSKSLILLGLFALLFIVSASMLFGTSVVKSESEKTVETEQFGGGHGGHGGYNVRGFTGGGNDPNLGGKCRHGCCKRLFSDCAKCCSYAGEAVQAKPGH</sequence>
<dbReference type="Pfam" id="PF07172">
    <property type="entry name" value="GRP"/>
    <property type="match status" value="1"/>
</dbReference>
<organism evidence="2">
    <name type="scientific">Brassica oleracea</name>
    <name type="common">Wild cabbage</name>
    <dbReference type="NCBI Taxonomy" id="3712"/>
    <lineage>
        <taxon>Eukaryota</taxon>
        <taxon>Viridiplantae</taxon>
        <taxon>Streptophyta</taxon>
        <taxon>Embryophyta</taxon>
        <taxon>Tracheophyta</taxon>
        <taxon>Spermatophyta</taxon>
        <taxon>Magnoliopsida</taxon>
        <taxon>eudicotyledons</taxon>
        <taxon>Gunneridae</taxon>
        <taxon>Pentapetalae</taxon>
        <taxon>rosids</taxon>
        <taxon>malvids</taxon>
        <taxon>Brassicales</taxon>
        <taxon>Brassicaceae</taxon>
        <taxon>Brassiceae</taxon>
        <taxon>Brassica</taxon>
    </lineage>
</organism>
<gene>
    <name evidence="2" type="ORF">BOLC9T55330H</name>
</gene>
<accession>A0A3P6DFE8</accession>
<feature type="chain" id="PRO_5017975108" description="Glycine-rich protein" evidence="1">
    <location>
        <begin position="21"/>
        <end position="99"/>
    </location>
</feature>
<reference evidence="2" key="1">
    <citation type="submission" date="2018-11" db="EMBL/GenBank/DDBJ databases">
        <authorList>
            <consortium name="Genoscope - CEA"/>
            <person name="William W."/>
        </authorList>
    </citation>
    <scope>NUCLEOTIDE SEQUENCE</scope>
</reference>
<evidence type="ECO:0000256" key="1">
    <source>
        <dbReference type="SAM" id="SignalP"/>
    </source>
</evidence>